<evidence type="ECO:0000313" key="5">
    <source>
        <dbReference type="EMBL" id="OLP74880.1"/>
    </source>
</evidence>
<name>A0A1Q9BWB0_SYMMI</name>
<dbReference type="PANTHER" id="PTHR12106">
    <property type="entry name" value="SORTILIN RELATED"/>
    <property type="match status" value="1"/>
</dbReference>
<dbReference type="SUPFAM" id="SSF110296">
    <property type="entry name" value="Oligoxyloglucan reducing end-specific cellobiohydrolase"/>
    <property type="match status" value="1"/>
</dbReference>
<dbReference type="AlphaFoldDB" id="A0A1Q9BWB0"/>
<feature type="non-terminal residue" evidence="5">
    <location>
        <position position="1"/>
    </location>
</feature>
<keyword evidence="1" id="KW-0677">Repeat</keyword>
<comment type="caution">
    <text evidence="5">The sequence shown here is derived from an EMBL/GenBank/DDBJ whole genome shotgun (WGS) entry which is preliminary data.</text>
</comment>
<keyword evidence="3" id="KW-0812">Transmembrane</keyword>
<evidence type="ECO:0000256" key="2">
    <source>
        <dbReference type="ARBA" id="ARBA00023180"/>
    </source>
</evidence>
<dbReference type="Pfam" id="PF15901">
    <property type="entry name" value="Sortilin_C"/>
    <property type="match status" value="1"/>
</dbReference>
<proteinExistence type="predicted"/>
<keyword evidence="2" id="KW-0325">Glycoprotein</keyword>
<evidence type="ECO:0000256" key="3">
    <source>
        <dbReference type="SAM" id="Phobius"/>
    </source>
</evidence>
<reference evidence="5 6" key="1">
    <citation type="submission" date="2016-02" db="EMBL/GenBank/DDBJ databases">
        <title>Genome analysis of coral dinoflagellate symbionts highlights evolutionary adaptations to a symbiotic lifestyle.</title>
        <authorList>
            <person name="Aranda M."/>
            <person name="Li Y."/>
            <person name="Liew Y.J."/>
            <person name="Baumgarten S."/>
            <person name="Simakov O."/>
            <person name="Wilson M."/>
            <person name="Piel J."/>
            <person name="Ashoor H."/>
            <person name="Bougouffa S."/>
            <person name="Bajic V.B."/>
            <person name="Ryu T."/>
            <person name="Ravasi T."/>
            <person name="Bayer T."/>
            <person name="Micklem G."/>
            <person name="Kim H."/>
            <person name="Bhak J."/>
            <person name="Lajeunesse T.C."/>
            <person name="Voolstra C.R."/>
        </authorList>
    </citation>
    <scope>NUCLEOTIDE SEQUENCE [LARGE SCALE GENOMIC DNA]</scope>
    <source>
        <strain evidence="5 6">CCMP2467</strain>
    </source>
</reference>
<organism evidence="5 6">
    <name type="scientific">Symbiodinium microadriaticum</name>
    <name type="common">Dinoflagellate</name>
    <name type="synonym">Zooxanthella microadriatica</name>
    <dbReference type="NCBI Taxonomy" id="2951"/>
    <lineage>
        <taxon>Eukaryota</taxon>
        <taxon>Sar</taxon>
        <taxon>Alveolata</taxon>
        <taxon>Dinophyceae</taxon>
        <taxon>Suessiales</taxon>
        <taxon>Symbiodiniaceae</taxon>
        <taxon>Symbiodinium</taxon>
    </lineage>
</organism>
<gene>
    <name evidence="5" type="primary">VPS10</name>
    <name evidence="5" type="ORF">AK812_SmicGene45455</name>
</gene>
<dbReference type="OrthoDB" id="443634at2759"/>
<keyword evidence="3" id="KW-0472">Membrane</keyword>
<dbReference type="Gene3D" id="2.10.70.80">
    <property type="match status" value="1"/>
</dbReference>
<dbReference type="InterPro" id="IPR031778">
    <property type="entry name" value="Sortilin_N"/>
</dbReference>
<dbReference type="GO" id="GO:0016020">
    <property type="term" value="C:membrane"/>
    <property type="evidence" value="ECO:0007669"/>
    <property type="project" value="InterPro"/>
</dbReference>
<keyword evidence="6" id="KW-1185">Reference proteome</keyword>
<dbReference type="InterPro" id="IPR006581">
    <property type="entry name" value="VPS10"/>
</dbReference>
<dbReference type="Pfam" id="PF15902">
    <property type="entry name" value="Sortilin-Vps10"/>
    <property type="match status" value="2"/>
</dbReference>
<accession>A0A1Q9BWB0</accession>
<evidence type="ECO:0000313" key="6">
    <source>
        <dbReference type="Proteomes" id="UP000186817"/>
    </source>
</evidence>
<dbReference type="Proteomes" id="UP000186817">
    <property type="component" value="Unassembled WGS sequence"/>
</dbReference>
<dbReference type="GO" id="GO:0006892">
    <property type="term" value="P:post-Golgi vesicle-mediated transport"/>
    <property type="evidence" value="ECO:0007669"/>
    <property type="project" value="TreeGrafter"/>
</dbReference>
<feature type="transmembrane region" description="Helical" evidence="3">
    <location>
        <begin position="639"/>
        <end position="660"/>
    </location>
</feature>
<dbReference type="Gene3D" id="3.30.60.270">
    <property type="match status" value="1"/>
</dbReference>
<feature type="domain" description="VPS10" evidence="4">
    <location>
        <begin position="1"/>
        <end position="632"/>
    </location>
</feature>
<dbReference type="PANTHER" id="PTHR12106:SF27">
    <property type="entry name" value="SORTILIN-RELATED RECEPTOR"/>
    <property type="match status" value="1"/>
</dbReference>
<dbReference type="GO" id="GO:0005794">
    <property type="term" value="C:Golgi apparatus"/>
    <property type="evidence" value="ECO:0007669"/>
    <property type="project" value="TreeGrafter"/>
</dbReference>
<evidence type="ECO:0000256" key="1">
    <source>
        <dbReference type="ARBA" id="ARBA00022737"/>
    </source>
</evidence>
<dbReference type="OMA" id="DTECDYG"/>
<dbReference type="SMART" id="SM00602">
    <property type="entry name" value="VPS10"/>
    <property type="match status" value="1"/>
</dbReference>
<evidence type="ECO:0000259" key="4">
    <source>
        <dbReference type="SMART" id="SM00602"/>
    </source>
</evidence>
<dbReference type="InterPro" id="IPR050310">
    <property type="entry name" value="VPS10-sortilin"/>
</dbReference>
<keyword evidence="3" id="KW-1133">Transmembrane helix</keyword>
<dbReference type="EMBL" id="LSRX01003095">
    <property type="protein sequence ID" value="OLP74880.1"/>
    <property type="molecule type" value="Genomic_DNA"/>
</dbReference>
<protein>
    <submittedName>
        <fullName evidence="5">Vacuolar protein sorting/targeting protein 10</fullName>
    </submittedName>
</protein>
<dbReference type="InterPro" id="IPR031777">
    <property type="entry name" value="Sortilin_C"/>
</dbReference>
<sequence length="691" mass="75921">VVAVGFRLEVFVSVDAGGSWQEVVHPNGIRLSFMFHPTRASWALLSVWTEDCKLKNPGAPCTHKLLVTEDLGKGALKPVSEHVVQFSWGRKGHADRIFYTHIRDKSKRQNVLSKWMQGVDFVSSDDLGHSKTTLVQGGNKFVISEQYILVAQVKDVTAQTVNLKVSTDGSTFQQAALPTELEEKSYTVLDASEGMVVLHVNHGNGLGNIYVSDELGTGYVLSLEHNVGLQGHAAFEKVTNLNGIYFANVWAATEKSAGNIDPTASHEWLDHADYQLGDDSTQAQAERSIRYLKARPGEATARQLHRRLASNSSMSIRSRISFDAGGNWLPLRPPGKDSSGGNISCQPGLCALHLHDATFQDKFVPFYSYDKAVGIIMGVGNVGPQLSFEPQDANTYLSRDGGYLWQEVKKGVHIYEFGNHGAVLVMADILAATDEIIYSLDEGNSWKTVHLSSKMNVTNILIEPRAISTKFLAYGTVGGAGVVQFLDFDAMGWLPCKKPEEPGSQSDYEVWSPEFGGLCLLGTKRTYVRRKPLSECFNRREVKLPMISVPCPCTRDDFECNVGFQVALDSRNCVKSSMPLVGSVGPAEETEAAECRFRDTYSVEMYRRIPGNGCVGGFVPPRYEAKCPQGSNEAAGAGAGWSLTRLVLLVLAVAVLVYVARSERFQDWSFPAFLATVLLQSLDSERESREI</sequence>